<keyword evidence="2" id="KW-0472">Membrane</keyword>
<keyword evidence="2" id="KW-1133">Transmembrane helix</keyword>
<keyword evidence="2" id="KW-0812">Transmembrane</keyword>
<dbReference type="InterPro" id="IPR025357">
    <property type="entry name" value="DUF4261"/>
</dbReference>
<dbReference type="EMBL" id="JBHSMQ010000002">
    <property type="protein sequence ID" value="MFC5454552.1"/>
    <property type="molecule type" value="Genomic_DNA"/>
</dbReference>
<dbReference type="Proteomes" id="UP001596052">
    <property type="component" value="Unassembled WGS sequence"/>
</dbReference>
<protein>
    <submittedName>
        <fullName evidence="4">DUF4261 domain-containing protein</fullName>
    </submittedName>
</protein>
<sequence>MQIFFTQSIAVLCSQAPELGSLRHLFELQGFGIATDEDATEWPEMQGAGFTLKAGLESKASVSVDICNFTWPDDMGAGEKPTLLASAHALGAFGPFVQPGAFARALQAPGYRAGAMMAHEHRAFVRFRVSHFFNTAAGADAEEPRQAQPDNAQPVQELAFLVRAAAALSELQEAVAYFNPNCELLLPMEGLSELVSNALEHKTCPVEAIVRLRGCPVEESWSFVDSIGMAQLGLCDHEFAWDDPANTRTEQIHFLVDLLHYQADNAVEFKNRHTTDGPHERLWRAEERENSCMEPDRKVLHWTVEGAAAEPDVLATKAPAETSNRPSENEITPEFNAALSKIEAWQPMKESIRARAVNWLLSPAFRTVYYDDAHVPFAMKVALEKEMSRKMALETWEKLQYLGQQTPELWEQYQQLATRGQVWFAVPLMTNPAFKTESHALLPCGVIVATEQTSSDILRAGIFGMVAYDLYTGEGDAKKFPGTARIMSDDSYRLFYREAFPLSETQGSQFILLCLLLRKSWMPPEDVPFIPLLAIPGPHGAVVQIPWHIAAGTPPLPGSVEPGRFAEIAAFDRMADQMLEEERKKNQGCGGLLRKCWTIIYYICLAVFLLSILSALIVNIFEKLSGSKKASEPQKKTPPAVYSSPK</sequence>
<reference evidence="5" key="1">
    <citation type="journal article" date="2019" name="Int. J. Syst. Evol. Microbiol.">
        <title>The Global Catalogue of Microorganisms (GCM) 10K type strain sequencing project: providing services to taxonomists for standard genome sequencing and annotation.</title>
        <authorList>
            <consortium name="The Broad Institute Genomics Platform"/>
            <consortium name="The Broad Institute Genome Sequencing Center for Infectious Disease"/>
            <person name="Wu L."/>
            <person name="Ma J."/>
        </authorList>
    </citation>
    <scope>NUCLEOTIDE SEQUENCE [LARGE SCALE GENOMIC DNA]</scope>
    <source>
        <strain evidence="5">CGMCC 4.1469</strain>
    </source>
</reference>
<evidence type="ECO:0000256" key="1">
    <source>
        <dbReference type="SAM" id="MobiDB-lite"/>
    </source>
</evidence>
<gene>
    <name evidence="4" type="ORF">ACFQDI_06755</name>
</gene>
<feature type="transmembrane region" description="Helical" evidence="2">
    <location>
        <begin position="599"/>
        <end position="621"/>
    </location>
</feature>
<feature type="domain" description="DUF4261" evidence="3">
    <location>
        <begin position="225"/>
        <end position="302"/>
    </location>
</feature>
<organism evidence="4 5">
    <name type="scientific">Prosthecobacter fluviatilis</name>
    <dbReference type="NCBI Taxonomy" id="445931"/>
    <lineage>
        <taxon>Bacteria</taxon>
        <taxon>Pseudomonadati</taxon>
        <taxon>Verrucomicrobiota</taxon>
        <taxon>Verrucomicrobiia</taxon>
        <taxon>Verrucomicrobiales</taxon>
        <taxon>Verrucomicrobiaceae</taxon>
        <taxon>Prosthecobacter</taxon>
    </lineage>
</organism>
<evidence type="ECO:0000313" key="4">
    <source>
        <dbReference type="EMBL" id="MFC5454552.1"/>
    </source>
</evidence>
<proteinExistence type="predicted"/>
<dbReference type="Pfam" id="PF14080">
    <property type="entry name" value="DUF4261"/>
    <property type="match status" value="1"/>
</dbReference>
<feature type="region of interest" description="Disordered" evidence="1">
    <location>
        <begin position="627"/>
        <end position="646"/>
    </location>
</feature>
<keyword evidence="5" id="KW-1185">Reference proteome</keyword>
<accession>A0ABW0KPM8</accession>
<evidence type="ECO:0000256" key="2">
    <source>
        <dbReference type="SAM" id="Phobius"/>
    </source>
</evidence>
<evidence type="ECO:0000259" key="3">
    <source>
        <dbReference type="Pfam" id="PF14080"/>
    </source>
</evidence>
<dbReference type="RefSeq" id="WP_377164744.1">
    <property type="nucleotide sequence ID" value="NZ_JBHSMQ010000002.1"/>
</dbReference>
<comment type="caution">
    <text evidence="4">The sequence shown here is derived from an EMBL/GenBank/DDBJ whole genome shotgun (WGS) entry which is preliminary data.</text>
</comment>
<evidence type="ECO:0000313" key="5">
    <source>
        <dbReference type="Proteomes" id="UP001596052"/>
    </source>
</evidence>
<name>A0ABW0KPM8_9BACT</name>